<proteinExistence type="predicted"/>
<gene>
    <name evidence="1" type="ORF">7S3_27</name>
</gene>
<reference evidence="1" key="1">
    <citation type="submission" date="2017-06" db="EMBL/GenBank/DDBJ databases">
        <title>Novel phages from South African skin metaviromes.</title>
        <authorList>
            <person name="van Zyl L.J."/>
            <person name="Abrahams Y."/>
            <person name="Stander E.A."/>
            <person name="Kirby B.M."/>
            <person name="Clavaud C."/>
            <person name="Farcet C."/>
            <person name="Breton L."/>
            <person name="Trindade M.I."/>
        </authorList>
    </citation>
    <scope>NUCLEOTIDE SEQUENCE</scope>
</reference>
<protein>
    <submittedName>
        <fullName evidence="1">Uncharacterized protein</fullName>
    </submittedName>
</protein>
<dbReference type="EMBL" id="MF417887">
    <property type="protein sequence ID" value="ASN69205.1"/>
    <property type="molecule type" value="Genomic_DNA"/>
</dbReference>
<accession>A0A2H4J293</accession>
<sequence>MQISFELPDEHMPRAYRVACYSLGGHDPDTCTEQPAHLDQFAQKMALDHMAFTERRMAEQAATDALEPLVPA</sequence>
<organism evidence="1">
    <name type="scientific">uncultured Caudovirales phage</name>
    <dbReference type="NCBI Taxonomy" id="2100421"/>
    <lineage>
        <taxon>Viruses</taxon>
        <taxon>Duplodnaviria</taxon>
        <taxon>Heunggongvirae</taxon>
        <taxon>Uroviricota</taxon>
        <taxon>Caudoviricetes</taxon>
        <taxon>Peduoviridae</taxon>
        <taxon>Maltschvirus</taxon>
        <taxon>Maltschvirus maltsch</taxon>
    </lineage>
</organism>
<evidence type="ECO:0000313" key="1">
    <source>
        <dbReference type="EMBL" id="ASN69205.1"/>
    </source>
</evidence>
<name>A0A2H4J293_9CAUD</name>